<comment type="subcellular location">
    <subcellularLocation>
        <location evidence="1 5">Nucleus</location>
        <location evidence="1 5">Nucleolus</location>
    </subcellularLocation>
</comment>
<dbReference type="OMA" id="RTQGFNH"/>
<keyword evidence="6" id="KW-0175">Coiled coil</keyword>
<feature type="region of interest" description="Disordered" evidence="7">
    <location>
        <begin position="1"/>
        <end position="30"/>
    </location>
</feature>
<protein>
    <recommendedName>
        <fullName evidence="5">Nucleolar GTP-binding protein 2</fullName>
    </recommendedName>
</protein>
<dbReference type="GO" id="GO:0005525">
    <property type="term" value="F:GTP binding"/>
    <property type="evidence" value="ECO:0007669"/>
    <property type="project" value="UniProtKB-KW"/>
</dbReference>
<feature type="compositionally biased region" description="Basic and acidic residues" evidence="7">
    <location>
        <begin position="539"/>
        <end position="551"/>
    </location>
</feature>
<evidence type="ECO:0000313" key="9">
    <source>
        <dbReference type="EMBL" id="CBK25521.2"/>
    </source>
</evidence>
<dbReference type="GeneID" id="24922095"/>
<evidence type="ECO:0000313" key="10">
    <source>
        <dbReference type="Proteomes" id="UP000008312"/>
    </source>
</evidence>
<dbReference type="RefSeq" id="XP_012899569.1">
    <property type="nucleotide sequence ID" value="XM_013044115.1"/>
</dbReference>
<dbReference type="InterPro" id="IPR024929">
    <property type="entry name" value="GNL2_CP_dom"/>
</dbReference>
<keyword evidence="3 5" id="KW-0342">GTP-binding</keyword>
<proteinExistence type="inferred from homology"/>
<comment type="similarity">
    <text evidence="5">Belongs to the TRAFAC class YlqF/YawG GTPase family. NOG2 subfamily.</text>
</comment>
<dbReference type="InParanoid" id="D8MBT2"/>
<dbReference type="InterPro" id="IPR027417">
    <property type="entry name" value="P-loop_NTPase"/>
</dbReference>
<feature type="compositionally biased region" description="Basic and acidic residues" evidence="7">
    <location>
        <begin position="518"/>
        <end position="529"/>
    </location>
</feature>
<dbReference type="SUPFAM" id="SSF52540">
    <property type="entry name" value="P-loop containing nucleoside triphosphate hydrolases"/>
    <property type="match status" value="1"/>
</dbReference>
<evidence type="ECO:0000256" key="4">
    <source>
        <dbReference type="ARBA" id="ARBA00023242"/>
    </source>
</evidence>
<dbReference type="InterPro" id="IPR030378">
    <property type="entry name" value="G_CP_dom"/>
</dbReference>
<dbReference type="Gene3D" id="1.10.1580.10">
    <property type="match status" value="1"/>
</dbReference>
<evidence type="ECO:0000256" key="2">
    <source>
        <dbReference type="ARBA" id="ARBA00022741"/>
    </source>
</evidence>
<dbReference type="InterPro" id="IPR023179">
    <property type="entry name" value="GTP-bd_ortho_bundle_sf"/>
</dbReference>
<dbReference type="FunFam" id="1.10.1580.10:FF:000001">
    <property type="entry name" value="Nucleolar GTP-binding protein 2"/>
    <property type="match status" value="1"/>
</dbReference>
<keyword evidence="10" id="KW-1185">Reference proteome</keyword>
<gene>
    <name evidence="9" type="ORF">GSBLH_T00005115001</name>
</gene>
<evidence type="ECO:0000256" key="5">
    <source>
        <dbReference type="RuleBase" id="RU364023"/>
    </source>
</evidence>
<feature type="compositionally biased region" description="Basic and acidic residues" evidence="7">
    <location>
        <begin position="14"/>
        <end position="30"/>
    </location>
</feature>
<dbReference type="CDD" id="cd01858">
    <property type="entry name" value="NGP_1"/>
    <property type="match status" value="1"/>
</dbReference>
<dbReference type="InterPro" id="IPR006073">
    <property type="entry name" value="GTP-bd"/>
</dbReference>
<evidence type="ECO:0000256" key="3">
    <source>
        <dbReference type="ARBA" id="ARBA00023134"/>
    </source>
</evidence>
<dbReference type="InterPro" id="IPR012971">
    <property type="entry name" value="NOG2_N_dom"/>
</dbReference>
<evidence type="ECO:0000256" key="1">
    <source>
        <dbReference type="ARBA" id="ARBA00004604"/>
    </source>
</evidence>
<dbReference type="Pfam" id="PF01926">
    <property type="entry name" value="MMR_HSR1"/>
    <property type="match status" value="1"/>
</dbReference>
<feature type="region of interest" description="Disordered" evidence="7">
    <location>
        <begin position="451"/>
        <end position="551"/>
    </location>
</feature>
<dbReference type="FunCoup" id="D8MBT2">
    <property type="interactions" value="165"/>
</dbReference>
<comment type="function">
    <text evidence="5">GTPase that associates with pre-60S ribosomal subunits in the nucleolus and is required for their nuclear export and maturation.</text>
</comment>
<feature type="coiled-coil region" evidence="6">
    <location>
        <begin position="155"/>
        <end position="189"/>
    </location>
</feature>
<feature type="compositionally biased region" description="Basic and acidic residues" evidence="7">
    <location>
        <begin position="486"/>
        <end position="511"/>
    </location>
</feature>
<dbReference type="PANTHER" id="PTHR11089">
    <property type="entry name" value="GTP-BINDING PROTEIN-RELATED"/>
    <property type="match status" value="1"/>
</dbReference>
<evidence type="ECO:0000256" key="6">
    <source>
        <dbReference type="SAM" id="Coils"/>
    </source>
</evidence>
<dbReference type="Gene3D" id="3.40.50.300">
    <property type="entry name" value="P-loop containing nucleotide triphosphate hydrolases"/>
    <property type="match status" value="1"/>
</dbReference>
<name>D8MBT2_BLAHO</name>
<accession>D8MBT2</accession>
<keyword evidence="4 5" id="KW-0539">Nucleus</keyword>
<organism evidence="9">
    <name type="scientific">Blastocystis hominis</name>
    <dbReference type="NCBI Taxonomy" id="12968"/>
    <lineage>
        <taxon>Eukaryota</taxon>
        <taxon>Sar</taxon>
        <taxon>Stramenopiles</taxon>
        <taxon>Bigyra</taxon>
        <taxon>Opalozoa</taxon>
        <taxon>Opalinata</taxon>
        <taxon>Blastocystidae</taxon>
        <taxon>Blastocystis</taxon>
    </lineage>
</organism>
<dbReference type="AlphaFoldDB" id="D8MBT2"/>
<dbReference type="PROSITE" id="PS51721">
    <property type="entry name" value="G_CP"/>
    <property type="match status" value="1"/>
</dbReference>
<dbReference type="GO" id="GO:0005730">
    <property type="term" value="C:nucleolus"/>
    <property type="evidence" value="ECO:0007669"/>
    <property type="project" value="UniProtKB-SubCell"/>
</dbReference>
<dbReference type="Proteomes" id="UP000008312">
    <property type="component" value="Unassembled WGS sequence"/>
</dbReference>
<dbReference type="FunFam" id="3.40.50.300:FF:000559">
    <property type="entry name" value="Nuclear/nucleolar GTPase 2"/>
    <property type="match status" value="1"/>
</dbReference>
<sequence>MVKRSSYKSNSSDNPDRVRKNSNMRDRSTINRMHMYREGKAKYDRDGKVIGGYLRSTTKTANKEIEGPARIAPNRKWFGNTRTITPEKLDTFREEMAKTVNDPYSVVLKTKVLPMSLITDSSKVERMNLLTTESFQSTFGPDKRRKRVKLAATDLANLVSDVSKKQKLHEEKQEEKPRLNDEISQAAAKDIFLTAGQSKRIHSELYKVLDSSDVVIEVLDARDPLGTRSKQIEEYLKKNMRHKHLVFILNKCDLVPTWCTKKWVAILSAEYPTLAYHASFQHCFGKAALFDLLRQLALLHKDKKQISVGFIGYPNVGKSSIINTLKKKQVCKVAPIPGETKVWQYITLLRNIYLIDCPGIVPPTNDSDAEIVIKGVVRAERLADPEMVIPEVLSRVKKEYLQKTYNIEDWEDWEDFLEKIAQKFGKLLKGGDGDTKQAAVMLINDLQRGKIPYFVPPEEPEKEGKPGKPEEEEEENGTITEAFVDELNKEGTKLLAKEESNEKEKEKDTKSNAKSKAKGAEKGKRKESEAANDSTNESSRNDREDAILLTL</sequence>
<keyword evidence="2 5" id="KW-0547">Nucleotide-binding</keyword>
<feature type="domain" description="CP-type G" evidence="8">
    <location>
        <begin position="202"/>
        <end position="363"/>
    </location>
</feature>
<dbReference type="PRINTS" id="PR00326">
    <property type="entry name" value="GTP1OBG"/>
</dbReference>
<evidence type="ECO:0000259" key="8">
    <source>
        <dbReference type="PROSITE" id="PS51721"/>
    </source>
</evidence>
<dbReference type="OrthoDB" id="444945at2759"/>
<evidence type="ECO:0000256" key="7">
    <source>
        <dbReference type="SAM" id="MobiDB-lite"/>
    </source>
</evidence>
<dbReference type="InterPro" id="IPR050755">
    <property type="entry name" value="TRAFAC_YlqF/YawG_RiboMat"/>
</dbReference>
<dbReference type="Pfam" id="PF08153">
    <property type="entry name" value="NGP1NT"/>
    <property type="match status" value="1"/>
</dbReference>
<dbReference type="EMBL" id="FN668691">
    <property type="protein sequence ID" value="CBK25521.2"/>
    <property type="molecule type" value="Genomic_DNA"/>
</dbReference>
<reference evidence="9" key="1">
    <citation type="submission" date="2010-02" db="EMBL/GenBank/DDBJ databases">
        <title>Sequencing and annotation of the Blastocystis hominis genome.</title>
        <authorList>
            <person name="Wincker P."/>
        </authorList>
    </citation>
    <scope>NUCLEOTIDE SEQUENCE</scope>
    <source>
        <strain evidence="9">Singapore isolate B</strain>
    </source>
</reference>
<dbReference type="PANTHER" id="PTHR11089:SF9">
    <property type="entry name" value="NUCLEOLAR GTP-BINDING PROTEIN 2"/>
    <property type="match status" value="1"/>
</dbReference>